<feature type="domain" description="Phosphomannose isomerase type I catalytic" evidence="7">
    <location>
        <begin position="15"/>
        <end position="112"/>
    </location>
</feature>
<reference evidence="9 10" key="1">
    <citation type="submission" date="2016-04" db="EMBL/GenBank/DDBJ databases">
        <title>Chloroflexus islandicus sp. nov., a thermophilic filamentous anoxygenic phototrophic bacterium from geyser Strokkur (Iceland).</title>
        <authorList>
            <person name="Gaisin V.A."/>
            <person name="Kalashnikov A.M."/>
            <person name="Sukhacheva M.V."/>
            <person name="Grouzdev D.S."/>
            <person name="Ivanov T.M."/>
            <person name="Kuznetsov B."/>
            <person name="Gorlenko V.M."/>
        </authorList>
    </citation>
    <scope>NUCLEOTIDE SEQUENCE [LARGE SCALE GENOMIC DNA]</scope>
    <source>
        <strain evidence="10">isl-2</strain>
    </source>
</reference>
<feature type="domain" description="Mannose-6-phosphate isomerase cupin" evidence="8">
    <location>
        <begin position="248"/>
        <end position="322"/>
    </location>
</feature>
<dbReference type="InterPro" id="IPR051804">
    <property type="entry name" value="Carb_Metab_Reg_Kinase/Isom"/>
</dbReference>
<dbReference type="PIRSF" id="PIRSF036894">
    <property type="entry name" value="PMI_Firm_short"/>
    <property type="match status" value="1"/>
</dbReference>
<dbReference type="InterPro" id="IPR014710">
    <property type="entry name" value="RmlC-like_jellyroll"/>
</dbReference>
<comment type="cofactor">
    <cofactor evidence="5">
        <name>Zn(2+)</name>
        <dbReference type="ChEBI" id="CHEBI:29105"/>
    </cofactor>
    <text evidence="5">Binds 1 zinc ion per subunit.</text>
</comment>
<dbReference type="InterPro" id="IPR049071">
    <property type="entry name" value="MPI_cupin_dom"/>
</dbReference>
<name>A0A178MBU5_9CHLR</name>
<dbReference type="OrthoDB" id="9808275at2"/>
<keyword evidence="2 5" id="KW-0862">Zinc</keyword>
<accession>A0A178MBU5</accession>
<protein>
    <recommendedName>
        <fullName evidence="3">Phosphohexomutase</fullName>
    </recommendedName>
    <alternativeName>
        <fullName evidence="4">Phosphomannose isomerase</fullName>
    </alternativeName>
</protein>
<evidence type="ECO:0000256" key="3">
    <source>
        <dbReference type="ARBA" id="ARBA00029741"/>
    </source>
</evidence>
<dbReference type="RefSeq" id="WP_066787551.1">
    <property type="nucleotide sequence ID" value="NZ_LWQS01000054.1"/>
</dbReference>
<comment type="caution">
    <text evidence="9">The sequence shown here is derived from an EMBL/GenBank/DDBJ whole genome shotgun (WGS) entry which is preliminary data.</text>
</comment>
<proteinExistence type="predicted"/>
<feature type="binding site" evidence="5">
    <location>
        <position position="121"/>
    </location>
    <ligand>
        <name>Zn(2+)</name>
        <dbReference type="ChEBI" id="CHEBI:29105"/>
    </ligand>
</feature>
<dbReference type="GO" id="GO:0005975">
    <property type="term" value="P:carbohydrate metabolic process"/>
    <property type="evidence" value="ECO:0007669"/>
    <property type="project" value="InterPro"/>
</dbReference>
<dbReference type="EMBL" id="LWQS01000054">
    <property type="protein sequence ID" value="OAN45488.1"/>
    <property type="molecule type" value="Genomic_DNA"/>
</dbReference>
<dbReference type="GO" id="GO:0004476">
    <property type="term" value="F:mannose-6-phosphate isomerase activity"/>
    <property type="evidence" value="ECO:0007669"/>
    <property type="project" value="InterPro"/>
</dbReference>
<gene>
    <name evidence="9" type="ORF">A6A03_14555</name>
</gene>
<dbReference type="PANTHER" id="PTHR42742:SF3">
    <property type="entry name" value="FRUCTOKINASE"/>
    <property type="match status" value="1"/>
</dbReference>
<dbReference type="Gene3D" id="2.60.120.10">
    <property type="entry name" value="Jelly Rolls"/>
    <property type="match status" value="2"/>
</dbReference>
<feature type="binding site" evidence="5">
    <location>
        <position position="101"/>
    </location>
    <ligand>
        <name>Zn(2+)</name>
        <dbReference type="ChEBI" id="CHEBI:29105"/>
    </ligand>
</feature>
<evidence type="ECO:0000313" key="10">
    <source>
        <dbReference type="Proteomes" id="UP000078287"/>
    </source>
</evidence>
<evidence type="ECO:0000259" key="7">
    <source>
        <dbReference type="Pfam" id="PF20511"/>
    </source>
</evidence>
<dbReference type="Pfam" id="PF20511">
    <property type="entry name" value="PMI_typeI_cat"/>
    <property type="match status" value="1"/>
</dbReference>
<dbReference type="PANTHER" id="PTHR42742">
    <property type="entry name" value="TRANSCRIPTIONAL REPRESSOR MPRA"/>
    <property type="match status" value="1"/>
</dbReference>
<keyword evidence="10" id="KW-1185">Reference proteome</keyword>
<dbReference type="Proteomes" id="UP000078287">
    <property type="component" value="Unassembled WGS sequence"/>
</dbReference>
<dbReference type="CDD" id="cd07010">
    <property type="entry name" value="cupin_PMI_type_I_N_bac"/>
    <property type="match status" value="1"/>
</dbReference>
<dbReference type="GO" id="GO:0008270">
    <property type="term" value="F:zinc ion binding"/>
    <property type="evidence" value="ECO:0007669"/>
    <property type="project" value="InterPro"/>
</dbReference>
<evidence type="ECO:0000256" key="1">
    <source>
        <dbReference type="ARBA" id="ARBA00022723"/>
    </source>
</evidence>
<keyword evidence="1 5" id="KW-0479">Metal-binding</keyword>
<evidence type="ECO:0000256" key="4">
    <source>
        <dbReference type="ARBA" id="ARBA00030762"/>
    </source>
</evidence>
<keyword evidence="9" id="KW-0413">Isomerase</keyword>
<sequence length="344" mass="37219">MSGLYPMLCEPRLVEPIWGGQRLAPWLELPPPHPERLGEIWLVFDSNRVSNGPLAGETIAELARAHGAALVGTRPYARYGADLPLLAKFIDAADRLSVQVHPDDEYAHTVEAHTGFHGKTEAWYILDAEPGATVTLGMRAPAEREELAAAIADGTVEELLAQQPVSAGDLIFVPAGTIHAINAGIMLFEIQQKSDLTYRLYDYNRCDARTGRPRELHIEQALAVSRREPATTAQLRPLPLDEQRDLLVACASFALERWRVQGSLSAVTDPGSLEILTVIAGTVQLVWGKETLELRRGAAVLLPAILGAYRLEASDATVLRSYIPDLPALLAAAGAAPGAVPIFP</sequence>
<feature type="active site" evidence="6">
    <location>
        <position position="199"/>
    </location>
</feature>
<evidence type="ECO:0000256" key="2">
    <source>
        <dbReference type="ARBA" id="ARBA00022833"/>
    </source>
</evidence>
<dbReference type="InterPro" id="IPR046457">
    <property type="entry name" value="PMI_typeI_cat"/>
</dbReference>
<dbReference type="InterPro" id="IPR014628">
    <property type="entry name" value="Man6P_isomerase_Firm_short"/>
</dbReference>
<dbReference type="SUPFAM" id="SSF51182">
    <property type="entry name" value="RmlC-like cupins"/>
    <property type="match status" value="1"/>
</dbReference>
<evidence type="ECO:0000313" key="9">
    <source>
        <dbReference type="EMBL" id="OAN45488.1"/>
    </source>
</evidence>
<evidence type="ECO:0000259" key="8">
    <source>
        <dbReference type="Pfam" id="PF21621"/>
    </source>
</evidence>
<dbReference type="STRING" id="1707952.A6A03_14555"/>
<evidence type="ECO:0000256" key="5">
    <source>
        <dbReference type="PIRSR" id="PIRSR036894-1"/>
    </source>
</evidence>
<feature type="binding site" evidence="5">
    <location>
        <position position="179"/>
    </location>
    <ligand>
        <name>Zn(2+)</name>
        <dbReference type="ChEBI" id="CHEBI:29105"/>
    </ligand>
</feature>
<dbReference type="AlphaFoldDB" id="A0A178MBU5"/>
<dbReference type="Pfam" id="PF21621">
    <property type="entry name" value="MPI_cupin_dom"/>
    <property type="match status" value="1"/>
</dbReference>
<dbReference type="InterPro" id="IPR011051">
    <property type="entry name" value="RmlC_Cupin_sf"/>
</dbReference>
<organism evidence="9 10">
    <name type="scientific">Chloroflexus islandicus</name>
    <dbReference type="NCBI Taxonomy" id="1707952"/>
    <lineage>
        <taxon>Bacteria</taxon>
        <taxon>Bacillati</taxon>
        <taxon>Chloroflexota</taxon>
        <taxon>Chloroflexia</taxon>
        <taxon>Chloroflexales</taxon>
        <taxon>Chloroflexineae</taxon>
        <taxon>Chloroflexaceae</taxon>
        <taxon>Chloroflexus</taxon>
    </lineage>
</organism>
<evidence type="ECO:0000256" key="6">
    <source>
        <dbReference type="PIRSR" id="PIRSR036894-2"/>
    </source>
</evidence>